<evidence type="ECO:0000313" key="3">
    <source>
        <dbReference type="EMBL" id="AAY89999.1"/>
    </source>
</evidence>
<dbReference type="PANTHER" id="PTHR43215">
    <property type="entry name" value="RADIAL SPOKE HEAD 1 HOMOLOG"/>
    <property type="match status" value="1"/>
</dbReference>
<feature type="transmembrane region" description="Helical" evidence="2">
    <location>
        <begin position="114"/>
        <end position="136"/>
    </location>
</feature>
<protein>
    <recommendedName>
        <fullName evidence="4">MORN repeat protein</fullName>
    </recommendedName>
</protein>
<dbReference type="AlphaFoldDB" id="Q4JMZ8"/>
<dbReference type="InterPro" id="IPR003409">
    <property type="entry name" value="MORN"/>
</dbReference>
<dbReference type="GO" id="GO:0005829">
    <property type="term" value="C:cytosol"/>
    <property type="evidence" value="ECO:0007669"/>
    <property type="project" value="TreeGrafter"/>
</dbReference>
<evidence type="ECO:0000256" key="1">
    <source>
        <dbReference type="ARBA" id="ARBA00022737"/>
    </source>
</evidence>
<keyword evidence="1" id="KW-0677">Repeat</keyword>
<sequence>MIKYSDISESSGIETFDNGDIYEGGFKDGLKHGKGTLTTRNNRSYEGDWKNDKPHGFGINTFPNGKIYTGNFDKGKPVGDGQWTYSDGRIYNGTWVNGAFLNKDNTSEVQQYKFITSLINIVVIGAMLSFVIYWLVKVLKII</sequence>
<name>Q4JMZ8_9BACT</name>
<dbReference type="SMART" id="SM00698">
    <property type="entry name" value="MORN"/>
    <property type="match status" value="3"/>
</dbReference>
<keyword evidence="2" id="KW-0472">Membrane</keyword>
<dbReference type="Pfam" id="PF02493">
    <property type="entry name" value="MORN"/>
    <property type="match status" value="3"/>
</dbReference>
<dbReference type="PANTHER" id="PTHR43215:SF14">
    <property type="entry name" value="RADIAL SPOKE HEAD 1 HOMOLOG"/>
    <property type="match status" value="1"/>
</dbReference>
<dbReference type="EMBL" id="DQ068067">
    <property type="protein sequence ID" value="AAY89999.1"/>
    <property type="molecule type" value="Genomic_DNA"/>
</dbReference>
<keyword evidence="2" id="KW-0812">Transmembrane</keyword>
<evidence type="ECO:0008006" key="4">
    <source>
        <dbReference type="Google" id="ProtNLM"/>
    </source>
</evidence>
<reference evidence="3" key="1">
    <citation type="journal article" date="2005" name="PLoS Biol.">
        <title>New insights into metabolic properties of marine bacteria encoding proteorhodopsins.</title>
        <authorList>
            <person name="Sabehi G."/>
            <person name="Loy A."/>
            <person name="Jung K.H."/>
            <person name="Partha R."/>
            <person name="Spudich J.L."/>
            <person name="Isaacson T."/>
            <person name="Hirschberg J."/>
            <person name="Wagner M."/>
            <person name="Beja O."/>
        </authorList>
    </citation>
    <scope>NUCLEOTIDE SEQUENCE</scope>
</reference>
<keyword evidence="2" id="KW-1133">Transmembrane helix</keyword>
<proteinExistence type="predicted"/>
<dbReference type="FunFam" id="2.20.110.10:FF:000002">
    <property type="entry name" value="Phosphatidylinositol 4-phosphate 5-kinase 8"/>
    <property type="match status" value="1"/>
</dbReference>
<dbReference type="SUPFAM" id="SSF82185">
    <property type="entry name" value="Histone H3 K4-specific methyltransferase SET7/9 N-terminal domain"/>
    <property type="match status" value="1"/>
</dbReference>
<accession>Q4JMZ8</accession>
<dbReference type="Gene3D" id="2.20.110.10">
    <property type="entry name" value="Histone H3 K4-specific methyltransferase SET7/9 N-terminal domain"/>
    <property type="match status" value="2"/>
</dbReference>
<organism evidence="3">
    <name type="scientific">uncultured bacterium BAC13K9BAC</name>
    <dbReference type="NCBI Taxonomy" id="332979"/>
    <lineage>
        <taxon>Bacteria</taxon>
        <taxon>environmental samples</taxon>
    </lineage>
</organism>
<evidence type="ECO:0000256" key="2">
    <source>
        <dbReference type="SAM" id="Phobius"/>
    </source>
</evidence>